<evidence type="ECO:0000259" key="1">
    <source>
        <dbReference type="PROSITE" id="PS50022"/>
    </source>
</evidence>
<dbReference type="PROSITE" id="PS51257">
    <property type="entry name" value="PROKAR_LIPOPROTEIN"/>
    <property type="match status" value="1"/>
</dbReference>
<feature type="domain" description="F5/8 type C" evidence="1">
    <location>
        <begin position="173"/>
        <end position="328"/>
    </location>
</feature>
<dbReference type="InterPro" id="IPR000421">
    <property type="entry name" value="FA58C"/>
</dbReference>
<proteinExistence type="predicted"/>
<name>A0ABS6YC67_9BACT</name>
<dbReference type="PROSITE" id="PS50022">
    <property type="entry name" value="FA58C_3"/>
    <property type="match status" value="1"/>
</dbReference>
<organism evidence="2 3">
    <name type="scientific">Hoylesella nanceiensis</name>
    <dbReference type="NCBI Taxonomy" id="425941"/>
    <lineage>
        <taxon>Bacteria</taxon>
        <taxon>Pseudomonadati</taxon>
        <taxon>Bacteroidota</taxon>
        <taxon>Bacteroidia</taxon>
        <taxon>Bacteroidales</taxon>
        <taxon>Prevotellaceae</taxon>
        <taxon>Hoylesella</taxon>
    </lineage>
</organism>
<accession>A0ABS6YC67</accession>
<dbReference type="RefSeq" id="WP_219480760.1">
    <property type="nucleotide sequence ID" value="NZ_CAUTUP010000002.1"/>
</dbReference>
<dbReference type="Proteomes" id="UP000788426">
    <property type="component" value="Unassembled WGS sequence"/>
</dbReference>
<dbReference type="Pfam" id="PF00754">
    <property type="entry name" value="F5_F8_type_C"/>
    <property type="match status" value="1"/>
</dbReference>
<evidence type="ECO:0000313" key="3">
    <source>
        <dbReference type="Proteomes" id="UP000788426"/>
    </source>
</evidence>
<comment type="caution">
    <text evidence="2">The sequence shown here is derived from an EMBL/GenBank/DDBJ whole genome shotgun (WGS) entry which is preliminary data.</text>
</comment>
<gene>
    <name evidence="2" type="ORF">KZO38_05225</name>
</gene>
<dbReference type="EMBL" id="JAHXCT010000003">
    <property type="protein sequence ID" value="MBW4769160.1"/>
    <property type="molecule type" value="Genomic_DNA"/>
</dbReference>
<evidence type="ECO:0000313" key="2">
    <source>
        <dbReference type="EMBL" id="MBW4769160.1"/>
    </source>
</evidence>
<reference evidence="2 3" key="1">
    <citation type="submission" date="2021-07" db="EMBL/GenBank/DDBJ databases">
        <title>Genomic diversity and antimicrobial resistance of Prevotella spp. isolated from chronic lung disease airways.</title>
        <authorList>
            <person name="Webb K.A."/>
            <person name="Olagoke O.S."/>
            <person name="Baird T."/>
            <person name="Neill J."/>
            <person name="Pham A."/>
            <person name="Wells T.J."/>
            <person name="Ramsay K.A."/>
            <person name="Bell S.C."/>
            <person name="Sarovich D.S."/>
            <person name="Price E.P."/>
        </authorList>
    </citation>
    <scope>NUCLEOTIDE SEQUENCE [LARGE SCALE GENOMIC DNA]</scope>
    <source>
        <strain evidence="2 3">SCHI0011.S.12</strain>
    </source>
</reference>
<keyword evidence="3" id="KW-1185">Reference proteome</keyword>
<protein>
    <submittedName>
        <fullName evidence="2">Discoidin domain-containing protein</fullName>
    </submittedName>
</protein>
<sequence>MNKIFKLGVPALFALVPFFTSCESDPEVGTPLYPVAAENTTAQLAIISDLPGGNTQTIKATKTGSSLVIKGDTISFYVKLTHALDKDITVSVKEDPTAATAGSNSFVLDAGSLDILTSSVTILKGTKRSTEPIKAVAKNGTALQKLLTEAKDGVTALVVDSVSGVSVAPQYKSMEVKFAYSETNLKEGGSVSALTALPTTDYAVYDASYNELSDLSNGSTTDFWYSQKLNSEELIISLSNEITFKGLSLDRYAGYETFFLQSAKIATSVDGVTYTPQGQITFPSDFASATTPAEIQLYTGVKAQYIKIYDMKATMQNFAVVSEIKVYK</sequence>